<keyword evidence="2" id="KW-0812">Transmembrane</keyword>
<keyword evidence="4" id="KW-1185">Reference proteome</keyword>
<evidence type="ECO:0000256" key="1">
    <source>
        <dbReference type="SAM" id="MobiDB-lite"/>
    </source>
</evidence>
<dbReference type="AlphaFoldDB" id="A0A1J4KC29"/>
<dbReference type="RefSeq" id="XP_068361915.1">
    <property type="nucleotide sequence ID" value="XM_068502658.1"/>
</dbReference>
<protein>
    <submittedName>
        <fullName evidence="3">Uncharacterized protein</fullName>
    </submittedName>
</protein>
<proteinExistence type="predicted"/>
<reference evidence="3" key="1">
    <citation type="submission" date="2016-10" db="EMBL/GenBank/DDBJ databases">
        <authorList>
            <person name="Benchimol M."/>
            <person name="Almeida L.G."/>
            <person name="Vasconcelos A.T."/>
            <person name="Perreira-Neves A."/>
            <person name="Rosa I.A."/>
            <person name="Tasca T."/>
            <person name="Bogo M.R."/>
            <person name="de Souza W."/>
        </authorList>
    </citation>
    <scope>NUCLEOTIDE SEQUENCE [LARGE SCALE GENOMIC DNA]</scope>
    <source>
        <strain evidence="3">K</strain>
    </source>
</reference>
<dbReference type="GeneID" id="94837362"/>
<evidence type="ECO:0000256" key="2">
    <source>
        <dbReference type="SAM" id="Phobius"/>
    </source>
</evidence>
<comment type="caution">
    <text evidence="3">The sequence shown here is derived from an EMBL/GenBank/DDBJ whole genome shotgun (WGS) entry which is preliminary data.</text>
</comment>
<evidence type="ECO:0000313" key="3">
    <source>
        <dbReference type="EMBL" id="OHT08779.1"/>
    </source>
</evidence>
<organism evidence="3 4">
    <name type="scientific">Tritrichomonas foetus</name>
    <dbReference type="NCBI Taxonomy" id="1144522"/>
    <lineage>
        <taxon>Eukaryota</taxon>
        <taxon>Metamonada</taxon>
        <taxon>Parabasalia</taxon>
        <taxon>Tritrichomonadida</taxon>
        <taxon>Tritrichomonadidae</taxon>
        <taxon>Tritrichomonas</taxon>
    </lineage>
</organism>
<dbReference type="Proteomes" id="UP000179807">
    <property type="component" value="Unassembled WGS sequence"/>
</dbReference>
<evidence type="ECO:0000313" key="4">
    <source>
        <dbReference type="Proteomes" id="UP000179807"/>
    </source>
</evidence>
<name>A0A1J4KC29_9EUKA</name>
<feature type="region of interest" description="Disordered" evidence="1">
    <location>
        <begin position="177"/>
        <end position="200"/>
    </location>
</feature>
<accession>A0A1J4KC29</accession>
<dbReference type="EMBL" id="MLAK01000658">
    <property type="protein sequence ID" value="OHT08779.1"/>
    <property type="molecule type" value="Genomic_DNA"/>
</dbReference>
<gene>
    <name evidence="3" type="ORF">TRFO_22608</name>
</gene>
<keyword evidence="2" id="KW-1133">Transmembrane helix</keyword>
<keyword evidence="2" id="KW-0472">Membrane</keyword>
<feature type="compositionally biased region" description="Low complexity" evidence="1">
    <location>
        <begin position="187"/>
        <end position="200"/>
    </location>
</feature>
<sequence>MSIMKRQIVSNRDNITISKSWEGTLEFVKMTGATKLTIRSSKVSGKIRIEPIIELNGNEVPIPFSAEKWITDIESFLRILKIHEPPNGYTLDDIVMDEEGRLNIDKSLYRSKQQIEDYQTLVDYPLENVACSTKYPNLVLSKAAIIGIAVSVSIVVGAGVVAALVIFFIIKRKKSGDHDSAKDDQIETQTGTTEDITTNI</sequence>
<feature type="transmembrane region" description="Helical" evidence="2">
    <location>
        <begin position="143"/>
        <end position="170"/>
    </location>
</feature>
<dbReference type="VEuPathDB" id="TrichDB:TRFO_22608"/>